<organism evidence="2 3">
    <name type="scientific">Ostreibacterium oceani</name>
    <dbReference type="NCBI Taxonomy" id="2654998"/>
    <lineage>
        <taxon>Bacteria</taxon>
        <taxon>Pseudomonadati</taxon>
        <taxon>Pseudomonadota</taxon>
        <taxon>Gammaproteobacteria</taxon>
        <taxon>Cardiobacteriales</taxon>
        <taxon>Ostreibacteriaceae</taxon>
        <taxon>Ostreibacterium</taxon>
    </lineage>
</organism>
<dbReference type="RefSeq" id="WP_152810880.1">
    <property type="nucleotide sequence ID" value="NZ_WHNW01000013.1"/>
</dbReference>
<protein>
    <submittedName>
        <fullName evidence="2">Uncharacterized protein</fullName>
    </submittedName>
</protein>
<reference evidence="2 3" key="1">
    <citation type="submission" date="2019-10" db="EMBL/GenBank/DDBJ databases">
        <title>Cardiobacteriales fam. a chemoheterotrophic member of the order Cardiobacteriales, and proposal of Cardiobacteriales fam. nov.</title>
        <authorList>
            <person name="Wang C."/>
        </authorList>
    </citation>
    <scope>NUCLEOTIDE SEQUENCE [LARGE SCALE GENOMIC DNA]</scope>
    <source>
        <strain evidence="2 3">ML27</strain>
    </source>
</reference>
<gene>
    <name evidence="2" type="ORF">GCU85_09155</name>
</gene>
<dbReference type="AlphaFoldDB" id="A0A6N7EWG4"/>
<keyword evidence="3" id="KW-1185">Reference proteome</keyword>
<evidence type="ECO:0000256" key="1">
    <source>
        <dbReference type="SAM" id="MobiDB-lite"/>
    </source>
</evidence>
<proteinExistence type="predicted"/>
<evidence type="ECO:0000313" key="3">
    <source>
        <dbReference type="Proteomes" id="UP000471298"/>
    </source>
</evidence>
<evidence type="ECO:0000313" key="2">
    <source>
        <dbReference type="EMBL" id="MPV86891.1"/>
    </source>
</evidence>
<dbReference type="InParanoid" id="A0A6N7EWG4"/>
<accession>A0A6N7EWG4</accession>
<comment type="caution">
    <text evidence="2">The sequence shown here is derived from an EMBL/GenBank/DDBJ whole genome shotgun (WGS) entry which is preliminary data.</text>
</comment>
<sequence>MKSLILLKNTVFSVHHRGQREIFVGLGDAHDVCVGERVFLTDPTGVMSCTVVVREIRALSEKKHPNTKQLLIDLADDFQQASQQGSQQQQQQQQKNQQQVQP</sequence>
<name>A0A6N7EWG4_9GAMM</name>
<feature type="region of interest" description="Disordered" evidence="1">
    <location>
        <begin position="81"/>
        <end position="102"/>
    </location>
</feature>
<dbReference type="EMBL" id="WHNW01000013">
    <property type="protein sequence ID" value="MPV86891.1"/>
    <property type="molecule type" value="Genomic_DNA"/>
</dbReference>
<dbReference type="Proteomes" id="UP000471298">
    <property type="component" value="Unassembled WGS sequence"/>
</dbReference>